<dbReference type="Proteomes" id="UP000561271">
    <property type="component" value="Unassembled WGS sequence"/>
</dbReference>
<dbReference type="RefSeq" id="WP_176231702.1">
    <property type="nucleotide sequence ID" value="NZ_BLSC01000096.1"/>
</dbReference>
<gene>
    <name evidence="1" type="ORF">HKBW3S44_01162</name>
</gene>
<dbReference type="EMBL" id="BLSC01000096">
    <property type="protein sequence ID" value="GFP37482.1"/>
    <property type="molecule type" value="Genomic_DNA"/>
</dbReference>
<protein>
    <submittedName>
        <fullName evidence="1">Uncharacterized protein</fullName>
    </submittedName>
</protein>
<accession>A0A6V8PY68</accession>
<evidence type="ECO:0000313" key="2">
    <source>
        <dbReference type="Proteomes" id="UP000561271"/>
    </source>
</evidence>
<name>A0A6V8PY68_9ACTN</name>
<evidence type="ECO:0000313" key="1">
    <source>
        <dbReference type="EMBL" id="GFP37482.1"/>
    </source>
</evidence>
<organism evidence="1 2">
    <name type="scientific">Candidatus Hakubella thermalkaliphila</name>
    <dbReference type="NCBI Taxonomy" id="2754717"/>
    <lineage>
        <taxon>Bacteria</taxon>
        <taxon>Bacillati</taxon>
        <taxon>Actinomycetota</taxon>
        <taxon>Actinomycetota incertae sedis</taxon>
        <taxon>Candidatus Hakubellales</taxon>
        <taxon>Candidatus Hakubellaceae</taxon>
        <taxon>Candidatus Hakubella</taxon>
    </lineage>
</organism>
<reference evidence="1 2" key="1">
    <citation type="journal article" date="2020" name="Front. Microbiol.">
        <title>Single-cell genomics of novel Actinobacteria with the Wood-Ljungdahl pathway discovered in a serpentinizing system.</title>
        <authorList>
            <person name="Merino N."/>
            <person name="Kawai M."/>
            <person name="Boyd E.S."/>
            <person name="Colman D.R."/>
            <person name="McGlynn S.E."/>
            <person name="Nealson K.H."/>
            <person name="Kurokawa K."/>
            <person name="Hongoh Y."/>
        </authorList>
    </citation>
    <scope>NUCLEOTIDE SEQUENCE [LARGE SCALE GENOMIC DNA]</scope>
    <source>
        <strain evidence="1 2">S44</strain>
    </source>
</reference>
<proteinExistence type="predicted"/>
<dbReference type="AlphaFoldDB" id="A0A6V8PY68"/>
<sequence>MDKNSVLNKIKKYRDSNLYTERFYVENLRRMGGEKRLEITFGLYEMALNHCKTSILESNHSITEFELNQKLIERCGYDSTGYPNQRGQ</sequence>
<comment type="caution">
    <text evidence="1">The sequence shown here is derived from an EMBL/GenBank/DDBJ whole genome shotgun (WGS) entry which is preliminary data.</text>
</comment>